<dbReference type="EMBL" id="JANVFT010000026">
    <property type="protein sequence ID" value="KAJ4496763.1"/>
    <property type="molecule type" value="Genomic_DNA"/>
</dbReference>
<sequence length="224" mass="25915">MTANGELKGVSPESFSISKKHSRFYFADGNVVFRVENTLYRIHRYFFQRDSPVFEVMFSLPTPEGERPEGEDEEKPIQLGGIDCRDFDRLLSLMYPKDFTNPYEFSTVEGWISILKLTTHWDFISIRNLAVKQLSSIGSSADLVMLGHQYGVSQWLLPEYMELCVRDEPLTLEEGRKLGVDMMVTINQIRNQIRYRSNLNRHKEAIVDLVRSVLSLPIDELRSA</sequence>
<gene>
    <name evidence="2" type="ORF">C8R41DRAFT_761280</name>
</gene>
<dbReference type="Pfam" id="PF00651">
    <property type="entry name" value="BTB"/>
    <property type="match status" value="1"/>
</dbReference>
<dbReference type="SUPFAM" id="SSF54695">
    <property type="entry name" value="POZ domain"/>
    <property type="match status" value="1"/>
</dbReference>
<evidence type="ECO:0000259" key="1">
    <source>
        <dbReference type="PROSITE" id="PS50097"/>
    </source>
</evidence>
<dbReference type="InterPro" id="IPR000210">
    <property type="entry name" value="BTB/POZ_dom"/>
</dbReference>
<dbReference type="InterPro" id="IPR011333">
    <property type="entry name" value="SKP1/BTB/POZ_sf"/>
</dbReference>
<feature type="domain" description="BTB" evidence="1">
    <location>
        <begin position="29"/>
        <end position="103"/>
    </location>
</feature>
<dbReference type="CDD" id="cd18186">
    <property type="entry name" value="BTB_POZ_ZBTB_KLHL-like"/>
    <property type="match status" value="1"/>
</dbReference>
<dbReference type="Proteomes" id="UP001150217">
    <property type="component" value="Unassembled WGS sequence"/>
</dbReference>
<dbReference type="PROSITE" id="PS50097">
    <property type="entry name" value="BTB"/>
    <property type="match status" value="1"/>
</dbReference>
<reference evidence="2" key="1">
    <citation type="submission" date="2022-08" db="EMBL/GenBank/DDBJ databases">
        <title>A Global Phylogenomic Analysis of the Shiitake Genus Lentinula.</title>
        <authorList>
            <consortium name="DOE Joint Genome Institute"/>
            <person name="Sierra-Patev S."/>
            <person name="Min B."/>
            <person name="Naranjo-Ortiz M."/>
            <person name="Looney B."/>
            <person name="Konkel Z."/>
            <person name="Slot J.C."/>
            <person name="Sakamoto Y."/>
            <person name="Steenwyk J.L."/>
            <person name="Rokas A."/>
            <person name="Carro J."/>
            <person name="Camarero S."/>
            <person name="Ferreira P."/>
            <person name="Molpeceres G."/>
            <person name="Ruiz-Duenas F.J."/>
            <person name="Serrano A."/>
            <person name="Henrissat B."/>
            <person name="Drula E."/>
            <person name="Hughes K.W."/>
            <person name="Mata J.L."/>
            <person name="Ishikawa N.K."/>
            <person name="Vargas-Isla R."/>
            <person name="Ushijima S."/>
            <person name="Smith C.A."/>
            <person name="Ahrendt S."/>
            <person name="Andreopoulos W."/>
            <person name="He G."/>
            <person name="Labutti K."/>
            <person name="Lipzen A."/>
            <person name="Ng V."/>
            <person name="Riley R."/>
            <person name="Sandor L."/>
            <person name="Barry K."/>
            <person name="Martinez A.T."/>
            <person name="Xiao Y."/>
            <person name="Gibbons J.G."/>
            <person name="Terashima K."/>
            <person name="Grigoriev I.V."/>
            <person name="Hibbett D.S."/>
        </authorList>
    </citation>
    <scope>NUCLEOTIDE SEQUENCE</scope>
    <source>
        <strain evidence="2">RHP3577 ss4</strain>
    </source>
</reference>
<comment type="caution">
    <text evidence="2">The sequence shown here is derived from an EMBL/GenBank/DDBJ whole genome shotgun (WGS) entry which is preliminary data.</text>
</comment>
<accession>A0ABQ8VK20</accession>
<keyword evidence="3" id="KW-1185">Reference proteome</keyword>
<evidence type="ECO:0000313" key="2">
    <source>
        <dbReference type="EMBL" id="KAJ4496763.1"/>
    </source>
</evidence>
<evidence type="ECO:0000313" key="3">
    <source>
        <dbReference type="Proteomes" id="UP001150217"/>
    </source>
</evidence>
<organism evidence="2 3">
    <name type="scientific">Lentinula lateritia</name>
    <dbReference type="NCBI Taxonomy" id="40482"/>
    <lineage>
        <taxon>Eukaryota</taxon>
        <taxon>Fungi</taxon>
        <taxon>Dikarya</taxon>
        <taxon>Basidiomycota</taxon>
        <taxon>Agaricomycotina</taxon>
        <taxon>Agaricomycetes</taxon>
        <taxon>Agaricomycetidae</taxon>
        <taxon>Agaricales</taxon>
        <taxon>Marasmiineae</taxon>
        <taxon>Omphalotaceae</taxon>
        <taxon>Lentinula</taxon>
    </lineage>
</organism>
<protein>
    <recommendedName>
        <fullName evidence="1">BTB domain-containing protein</fullName>
    </recommendedName>
</protein>
<dbReference type="Gene3D" id="3.30.710.10">
    <property type="entry name" value="Potassium Channel Kv1.1, Chain A"/>
    <property type="match status" value="1"/>
</dbReference>
<name>A0ABQ8VK20_9AGAR</name>
<proteinExistence type="predicted"/>